<dbReference type="OrthoDB" id="273823at2759"/>
<dbReference type="PANTHER" id="PTHR13833:SF71">
    <property type="entry name" value="NHL DOMAIN-CONTAINING PROTEIN"/>
    <property type="match status" value="1"/>
</dbReference>
<dbReference type="VEuPathDB" id="TriTrypDB:BSAL_72890"/>
<name>A0A0S4IYW4_BODSA</name>
<dbReference type="AlphaFoldDB" id="A0A0S4IYW4"/>
<evidence type="ECO:0008006" key="6">
    <source>
        <dbReference type="Google" id="ProtNLM"/>
    </source>
</evidence>
<evidence type="ECO:0000256" key="1">
    <source>
        <dbReference type="ARBA" id="ARBA00022737"/>
    </source>
</evidence>
<feature type="region of interest" description="Disordered" evidence="2">
    <location>
        <begin position="353"/>
        <end position="378"/>
    </location>
</feature>
<dbReference type="InterPro" id="IPR001258">
    <property type="entry name" value="NHL_repeat"/>
</dbReference>
<dbReference type="PANTHER" id="PTHR13833">
    <property type="match status" value="1"/>
</dbReference>
<dbReference type="VEuPathDB" id="TriTrypDB:BSAL_72895"/>
<feature type="chain" id="PRO_5006621786" description="Membrane-associated protein" evidence="3">
    <location>
        <begin position="23"/>
        <end position="860"/>
    </location>
</feature>
<dbReference type="Gene3D" id="2.120.10.30">
    <property type="entry name" value="TolB, C-terminal domain"/>
    <property type="match status" value="2"/>
</dbReference>
<dbReference type="Proteomes" id="UP000051952">
    <property type="component" value="Unassembled WGS sequence"/>
</dbReference>
<feature type="region of interest" description="Disordered" evidence="2">
    <location>
        <begin position="403"/>
        <end position="455"/>
    </location>
</feature>
<keyword evidence="5" id="KW-1185">Reference proteome</keyword>
<gene>
    <name evidence="4" type="ORF">BSAL_72900</name>
</gene>
<evidence type="ECO:0000313" key="5">
    <source>
        <dbReference type="Proteomes" id="UP000051952"/>
    </source>
</evidence>
<feature type="compositionally biased region" description="Low complexity" evidence="2">
    <location>
        <begin position="358"/>
        <end position="378"/>
    </location>
</feature>
<accession>A0A0S4IYW4</accession>
<reference evidence="5" key="1">
    <citation type="submission" date="2015-09" db="EMBL/GenBank/DDBJ databases">
        <authorList>
            <consortium name="Pathogen Informatics"/>
        </authorList>
    </citation>
    <scope>NUCLEOTIDE SEQUENCE [LARGE SCALE GENOMIC DNA]</scope>
    <source>
        <strain evidence="5">Lake Konstanz</strain>
    </source>
</reference>
<sequence>MKSLLVVVTAIVVMIELRTANATVSVPVVVSTVYDSAPRIYDFAVNDDGNVFYVVPGRNAVYRLSSGAYAATPLLVAGSESSRGTMDGAGLVARFYNPQGITFDIANNIAYITDNFNCRIRALHVSSNNTVATLAGSSLGHTDGVGTLAQFYYPWGIAYHSSGVLYVADCNYNNAVAYYTGYFRKVIVSVANVTTITLVSRDYYYYLCVNGNGSLFYATTFNNVLLVNVSSGKITVLAGLFGAPGIIDGPGQSARFNYLQGIALNSDETALILADQNNQRIRKLDLATNNVTTIAGSATKGAIDGPGLSSTFNYPVGAKWHCDVTSALCGLLVADLLNNALRFVAIEGPTNTATFSAEGTRSTELTRTESTSGATSLSRSSTISLSRSLSRYSRTWSRSEVDTSSLTATSLPTQSSSQSDSNDRSNSNSLSASSTSTSVLSSSNSATSTSSRSITRHSPSASAIISLSSSVSLSGSLNHSISRHTPSASTTIYCALVPADGSTSVGSLQSFNATSATSLTEVIPLNPPAAAAVSNSSVAISRTTLLQNLPFGVNLSLSLGGTVRGGPVDGWELVSALVQAFPIDSLFPLVVATAPTTLLSTAVAGRTQTLAVLLDPPSTFGTNPSSPRWLPTSLSTFRSVTLVLKLSLRCPTDHSISTDVSFEVPCPGQVQPLASEVKSASIVALYATSLAGAAGMAMRYLPSHLALSPSDAKWGTCLAQQQTHLVNLDVLSQLLVVAAVCDLAVSSASTLRTAMDLFEVLKACGRHAHFLWIQQAHHKPSGDVPLNEIAEMLEFSNCDMDEENIQVEDDEVELSEFDDVFWNKDGSAAVLSADHQSSTTDEIGISTAAEVLGLVNEQEW</sequence>
<keyword evidence="1" id="KW-0677">Repeat</keyword>
<evidence type="ECO:0000256" key="3">
    <source>
        <dbReference type="SAM" id="SignalP"/>
    </source>
</evidence>
<evidence type="ECO:0000313" key="4">
    <source>
        <dbReference type="EMBL" id="CUG06491.1"/>
    </source>
</evidence>
<evidence type="ECO:0000256" key="2">
    <source>
        <dbReference type="SAM" id="MobiDB-lite"/>
    </source>
</evidence>
<dbReference type="InterPro" id="IPR011042">
    <property type="entry name" value="6-blade_b-propeller_TolB-like"/>
</dbReference>
<dbReference type="Pfam" id="PF01436">
    <property type="entry name" value="NHL"/>
    <property type="match status" value="1"/>
</dbReference>
<organism evidence="4 5">
    <name type="scientific">Bodo saltans</name>
    <name type="common">Flagellated protozoan</name>
    <dbReference type="NCBI Taxonomy" id="75058"/>
    <lineage>
        <taxon>Eukaryota</taxon>
        <taxon>Discoba</taxon>
        <taxon>Euglenozoa</taxon>
        <taxon>Kinetoplastea</taxon>
        <taxon>Metakinetoplastina</taxon>
        <taxon>Eubodonida</taxon>
        <taxon>Bodonidae</taxon>
        <taxon>Bodo</taxon>
    </lineage>
</organism>
<dbReference type="VEuPathDB" id="TriTrypDB:BSAL_93905"/>
<proteinExistence type="predicted"/>
<protein>
    <recommendedName>
        <fullName evidence="6">Membrane-associated protein</fullName>
    </recommendedName>
</protein>
<dbReference type="SUPFAM" id="SSF63829">
    <property type="entry name" value="Calcium-dependent phosphotriesterase"/>
    <property type="match status" value="1"/>
</dbReference>
<dbReference type="EMBL" id="CYKH01000591">
    <property type="protein sequence ID" value="CUG06491.1"/>
    <property type="molecule type" value="Genomic_DNA"/>
</dbReference>
<feature type="signal peptide" evidence="3">
    <location>
        <begin position="1"/>
        <end position="22"/>
    </location>
</feature>
<keyword evidence="3" id="KW-0732">Signal</keyword>